<dbReference type="SUPFAM" id="SSF55781">
    <property type="entry name" value="GAF domain-like"/>
    <property type="match status" value="1"/>
</dbReference>
<dbReference type="InterPro" id="IPR036388">
    <property type="entry name" value="WH-like_DNA-bd_sf"/>
</dbReference>
<evidence type="ECO:0000256" key="3">
    <source>
        <dbReference type="ARBA" id="ARBA00023163"/>
    </source>
</evidence>
<evidence type="ECO:0000313" key="6">
    <source>
        <dbReference type="EMBL" id="BBY65524.1"/>
    </source>
</evidence>
<dbReference type="PROSITE" id="PS51078">
    <property type="entry name" value="ICLR_ED"/>
    <property type="match status" value="1"/>
</dbReference>
<dbReference type="PROSITE" id="PS51077">
    <property type="entry name" value="HTH_ICLR"/>
    <property type="match status" value="1"/>
</dbReference>
<dbReference type="InterPro" id="IPR005471">
    <property type="entry name" value="Tscrpt_reg_IclR_N"/>
</dbReference>
<feature type="domain" description="IclR-ED" evidence="5">
    <location>
        <begin position="72"/>
        <end position="253"/>
    </location>
</feature>
<evidence type="ECO:0000256" key="2">
    <source>
        <dbReference type="ARBA" id="ARBA00023125"/>
    </source>
</evidence>
<dbReference type="InterPro" id="IPR036390">
    <property type="entry name" value="WH_DNA-bd_sf"/>
</dbReference>
<evidence type="ECO:0000313" key="7">
    <source>
        <dbReference type="Proteomes" id="UP000467148"/>
    </source>
</evidence>
<dbReference type="InterPro" id="IPR050707">
    <property type="entry name" value="HTH_MetabolicPath_Reg"/>
</dbReference>
<gene>
    <name evidence="6" type="ORF">MHEL_37670</name>
</gene>
<keyword evidence="1" id="KW-0805">Transcription regulation</keyword>
<dbReference type="Gene3D" id="1.10.10.10">
    <property type="entry name" value="Winged helix-like DNA-binding domain superfamily/Winged helix DNA-binding domain"/>
    <property type="match status" value="1"/>
</dbReference>
<dbReference type="Pfam" id="PF09339">
    <property type="entry name" value="HTH_IclR"/>
    <property type="match status" value="1"/>
</dbReference>
<dbReference type="PANTHER" id="PTHR30136">
    <property type="entry name" value="HELIX-TURN-HELIX TRANSCRIPTIONAL REGULATOR, ICLR FAMILY"/>
    <property type="match status" value="1"/>
</dbReference>
<proteinExistence type="predicted"/>
<dbReference type="AlphaFoldDB" id="A0A7I7T8C8"/>
<keyword evidence="3" id="KW-0804">Transcription</keyword>
<evidence type="ECO:0000256" key="1">
    <source>
        <dbReference type="ARBA" id="ARBA00023015"/>
    </source>
</evidence>
<dbReference type="Proteomes" id="UP000467148">
    <property type="component" value="Chromosome"/>
</dbReference>
<evidence type="ECO:0000259" key="4">
    <source>
        <dbReference type="PROSITE" id="PS51077"/>
    </source>
</evidence>
<dbReference type="PANTHER" id="PTHR30136:SF24">
    <property type="entry name" value="HTH-TYPE TRANSCRIPTIONAL REPRESSOR ALLR"/>
    <property type="match status" value="1"/>
</dbReference>
<keyword evidence="2" id="KW-0238">DNA-binding</keyword>
<evidence type="ECO:0000259" key="5">
    <source>
        <dbReference type="PROSITE" id="PS51078"/>
    </source>
</evidence>
<dbReference type="SUPFAM" id="SSF46785">
    <property type="entry name" value="Winged helix' DNA-binding domain"/>
    <property type="match status" value="1"/>
</dbReference>
<feature type="domain" description="HTH iclR-type" evidence="4">
    <location>
        <begin position="10"/>
        <end position="71"/>
    </location>
</feature>
<accession>A0A7I7T8C8</accession>
<dbReference type="InterPro" id="IPR014757">
    <property type="entry name" value="Tscrpt_reg_IclR_C"/>
</dbReference>
<dbReference type="Pfam" id="PF01614">
    <property type="entry name" value="IclR_C"/>
    <property type="match status" value="1"/>
</dbReference>
<reference evidence="6 7" key="1">
    <citation type="journal article" date="2019" name="Emerg. Microbes Infect.">
        <title>Comprehensive subspecies identification of 175 nontuberculous mycobacteria species based on 7547 genomic profiles.</title>
        <authorList>
            <person name="Matsumoto Y."/>
            <person name="Kinjo T."/>
            <person name="Motooka D."/>
            <person name="Nabeya D."/>
            <person name="Jung N."/>
            <person name="Uechi K."/>
            <person name="Horii T."/>
            <person name="Iida T."/>
            <person name="Fujita J."/>
            <person name="Nakamura S."/>
        </authorList>
    </citation>
    <scope>NUCLEOTIDE SEQUENCE [LARGE SCALE GENOMIC DNA]</scope>
    <source>
        <strain evidence="6 7">JCM 30396</strain>
    </source>
</reference>
<dbReference type="Gene3D" id="3.30.450.40">
    <property type="match status" value="1"/>
</dbReference>
<dbReference type="KEGG" id="mhev:MHEL_37670"/>
<dbReference type="InterPro" id="IPR029016">
    <property type="entry name" value="GAF-like_dom_sf"/>
</dbReference>
<dbReference type="GO" id="GO:0003677">
    <property type="term" value="F:DNA binding"/>
    <property type="evidence" value="ECO:0007669"/>
    <property type="project" value="UniProtKB-KW"/>
</dbReference>
<dbReference type="GO" id="GO:0045892">
    <property type="term" value="P:negative regulation of DNA-templated transcription"/>
    <property type="evidence" value="ECO:0007669"/>
    <property type="project" value="TreeGrafter"/>
</dbReference>
<dbReference type="EMBL" id="AP022596">
    <property type="protein sequence ID" value="BBY65524.1"/>
    <property type="molecule type" value="Genomic_DNA"/>
</dbReference>
<sequence>MTVAEGEYRIQSLARGLAIVSEIAISDGELTAAELSRRIGVSTQTTYHLLHTLRQIGYVEQDSSQRYRLGRAIPALIDGYKRQFSPPEAVIRLLRKLKDATGETCSLSAWSGDDVELIAQEPGDHTIRVADIQVGQRGALHARAAGKILLARADPEKRQRALDNLTLKKFTEHTITRRAKLEQELARAADNGWAMDDEEFSVGLTCVAACLDHNGTDFALAILAPTDRLKENSDDYLAALLDVTSGQGSRRNG</sequence>
<protein>
    <submittedName>
        <fullName evidence="6">IclR family transcriptional regulator</fullName>
    </submittedName>
</protein>
<name>A0A7I7T8C8_9MYCO</name>
<keyword evidence="7" id="KW-1185">Reference proteome</keyword>
<dbReference type="SMART" id="SM00346">
    <property type="entry name" value="HTH_ICLR"/>
    <property type="match status" value="1"/>
</dbReference>
<organism evidence="6 7">
    <name type="scientific">Mycolicibacterium helvum</name>
    <dbReference type="NCBI Taxonomy" id="1534349"/>
    <lineage>
        <taxon>Bacteria</taxon>
        <taxon>Bacillati</taxon>
        <taxon>Actinomycetota</taxon>
        <taxon>Actinomycetes</taxon>
        <taxon>Mycobacteriales</taxon>
        <taxon>Mycobacteriaceae</taxon>
        <taxon>Mycolicibacterium</taxon>
    </lineage>
</organism>
<dbReference type="GO" id="GO:0003700">
    <property type="term" value="F:DNA-binding transcription factor activity"/>
    <property type="evidence" value="ECO:0007669"/>
    <property type="project" value="TreeGrafter"/>
</dbReference>